<proteinExistence type="predicted"/>
<dbReference type="Proteomes" id="UP000006048">
    <property type="component" value="Chromosome"/>
</dbReference>
<gene>
    <name evidence="1" type="ordered locus">Turpa_2005</name>
</gene>
<evidence type="ECO:0000313" key="2">
    <source>
        <dbReference type="Proteomes" id="UP000006048"/>
    </source>
</evidence>
<dbReference type="AlphaFoldDB" id="I4B5U4"/>
<dbReference type="KEGG" id="tpx:Turpa_2005"/>
<organism evidence="1 2">
    <name type="scientific">Turneriella parva (strain ATCC BAA-1111 / DSM 21527 / NCTC 11395 / H)</name>
    <name type="common">Leptospira parva</name>
    <dbReference type="NCBI Taxonomy" id="869212"/>
    <lineage>
        <taxon>Bacteria</taxon>
        <taxon>Pseudomonadati</taxon>
        <taxon>Spirochaetota</taxon>
        <taxon>Spirochaetia</taxon>
        <taxon>Leptospirales</taxon>
        <taxon>Leptospiraceae</taxon>
        <taxon>Turneriella</taxon>
    </lineage>
</organism>
<evidence type="ECO:0000313" key="1">
    <source>
        <dbReference type="EMBL" id="AFM12651.1"/>
    </source>
</evidence>
<dbReference type="EMBL" id="CP002959">
    <property type="protein sequence ID" value="AFM12651.1"/>
    <property type="molecule type" value="Genomic_DNA"/>
</dbReference>
<keyword evidence="2" id="KW-1185">Reference proteome</keyword>
<sequence>MKKKIFQNLADLRFPARPQNIDRKLLTIYQIIPPVLFMTKKSIIVAVFALFTLTACRSTRNNYVIKEAIPKNSNIAVLVEGENDFKNAVLMEFMRGGYDVKAFNATDFYTTDDVLDVKSLKKTAFVTNLFDPKNPQRQVAVADKVFENIYKLHIFNFENLKVEMLQSLQKKMGIRYVVLLSLAKWDAGYTWARVIKLDNMELVYVQNYSVGRKDDLKSVVGTMIDTMQKGK</sequence>
<reference evidence="1 2" key="1">
    <citation type="submission" date="2012-06" db="EMBL/GenBank/DDBJ databases">
        <title>The complete chromosome of genome of Turneriella parva DSM 21527.</title>
        <authorList>
            <consortium name="US DOE Joint Genome Institute (JGI-PGF)"/>
            <person name="Lucas S."/>
            <person name="Han J."/>
            <person name="Lapidus A."/>
            <person name="Bruce D."/>
            <person name="Goodwin L."/>
            <person name="Pitluck S."/>
            <person name="Peters L."/>
            <person name="Kyrpides N."/>
            <person name="Mavromatis K."/>
            <person name="Ivanova N."/>
            <person name="Mikhailova N."/>
            <person name="Chertkov O."/>
            <person name="Detter J.C."/>
            <person name="Tapia R."/>
            <person name="Han C."/>
            <person name="Land M."/>
            <person name="Hauser L."/>
            <person name="Markowitz V."/>
            <person name="Cheng J.-F."/>
            <person name="Hugenholtz P."/>
            <person name="Woyke T."/>
            <person name="Wu D."/>
            <person name="Gronow S."/>
            <person name="Wellnitz S."/>
            <person name="Brambilla E."/>
            <person name="Klenk H.-P."/>
            <person name="Eisen J.A."/>
        </authorList>
    </citation>
    <scope>NUCLEOTIDE SEQUENCE [LARGE SCALE GENOMIC DNA]</scope>
    <source>
        <strain evidence="2">ATCC BAA-1111 / DSM 21527 / NCTC 11395 / H</strain>
    </source>
</reference>
<accession>I4B5U4</accession>
<name>I4B5U4_TURPD</name>
<dbReference type="HOGENOM" id="CLU_1199374_0_0_12"/>
<dbReference type="STRING" id="869212.Turpa_2005"/>
<protein>
    <submittedName>
        <fullName evidence="1">Uncharacterized protein</fullName>
    </submittedName>
</protein>